<reference evidence="5 8" key="2">
    <citation type="submission" date="2018-06" db="EMBL/GenBank/DDBJ databases">
        <authorList>
            <consortium name="Pathogen Informatics"/>
            <person name="Doyle S."/>
        </authorList>
    </citation>
    <scope>NUCLEOTIDE SEQUENCE [LARGE SCALE GENOMIC DNA]</scope>
    <source>
        <strain evidence="5 8">NCTC12714</strain>
    </source>
</reference>
<comment type="subcellular location">
    <subcellularLocation>
        <location evidence="1">Cytoplasm</location>
    </subcellularLocation>
</comment>
<dbReference type="Proteomes" id="UP000029922">
    <property type="component" value="Unassembled WGS sequence"/>
</dbReference>
<evidence type="ECO:0000259" key="4">
    <source>
        <dbReference type="Pfam" id="PF00210"/>
    </source>
</evidence>
<comment type="similarity">
    <text evidence="2 3">Belongs to the Dps family.</text>
</comment>
<dbReference type="PRINTS" id="PR01346">
    <property type="entry name" value="HELNAPAPROT"/>
</dbReference>
<dbReference type="RefSeq" id="WP_034557885.1">
    <property type="nucleotide sequence ID" value="NZ_FZML01000004.1"/>
</dbReference>
<dbReference type="OrthoDB" id="9797687at2"/>
<dbReference type="PROSITE" id="PS00819">
    <property type="entry name" value="DPS_2"/>
    <property type="match status" value="1"/>
</dbReference>
<dbReference type="Gene3D" id="1.20.1260.10">
    <property type="match status" value="1"/>
</dbReference>
<dbReference type="InterPro" id="IPR012347">
    <property type="entry name" value="Ferritin-like"/>
</dbReference>
<organism evidence="5 8">
    <name type="scientific">Helicobacter muridarum</name>
    <dbReference type="NCBI Taxonomy" id="216"/>
    <lineage>
        <taxon>Bacteria</taxon>
        <taxon>Pseudomonadati</taxon>
        <taxon>Campylobacterota</taxon>
        <taxon>Epsilonproteobacteria</taxon>
        <taxon>Campylobacterales</taxon>
        <taxon>Helicobacteraceae</taxon>
        <taxon>Helicobacter</taxon>
    </lineage>
</organism>
<dbReference type="STRING" id="216.LS73_04605"/>
<evidence type="ECO:0000313" key="8">
    <source>
        <dbReference type="Proteomes" id="UP000255139"/>
    </source>
</evidence>
<dbReference type="AlphaFoldDB" id="A0A099U0U1"/>
<keyword evidence="5" id="KW-0560">Oxidoreductase</keyword>
<sequence length="146" mass="16804">MNNNQVEILKQLQADSLVFFMKLHNFHWNVKGRDFPQVHKATEEIYDTFSDIFDDLAERIIQLGSTPYVTLADVVKVAKIKEDSSTNFKSETILRAVLEDYRYFLKTFKELSKVASGQDDVATQGYADSQIAFLEKAIWMLESQLA</sequence>
<dbReference type="PANTHER" id="PTHR42932">
    <property type="entry name" value="GENERAL STRESS PROTEIN 20U"/>
    <property type="match status" value="1"/>
</dbReference>
<gene>
    <name evidence="5" type="primary">napA</name>
    <name evidence="6" type="ORF">LS73_005380</name>
    <name evidence="5" type="ORF">NCTC12714_00512</name>
</gene>
<dbReference type="GO" id="GO:0008199">
    <property type="term" value="F:ferric iron binding"/>
    <property type="evidence" value="ECO:0007669"/>
    <property type="project" value="InterPro"/>
</dbReference>
<keyword evidence="8" id="KW-1185">Reference proteome</keyword>
<dbReference type="InterPro" id="IPR002177">
    <property type="entry name" value="DPS_DNA-bd"/>
</dbReference>
<dbReference type="InterPro" id="IPR009078">
    <property type="entry name" value="Ferritin-like_SF"/>
</dbReference>
<proteinExistence type="inferred from homology"/>
<evidence type="ECO:0000256" key="1">
    <source>
        <dbReference type="ARBA" id="ARBA00004496"/>
    </source>
</evidence>
<evidence type="ECO:0000256" key="2">
    <source>
        <dbReference type="ARBA" id="ARBA00009497"/>
    </source>
</evidence>
<evidence type="ECO:0000313" key="7">
    <source>
        <dbReference type="Proteomes" id="UP000029922"/>
    </source>
</evidence>
<evidence type="ECO:0000313" key="5">
    <source>
        <dbReference type="EMBL" id="STQ85725.1"/>
    </source>
</evidence>
<dbReference type="PANTHER" id="PTHR42932:SF1">
    <property type="entry name" value="GENERAL STRESS PROTEIN 20U"/>
    <property type="match status" value="1"/>
</dbReference>
<evidence type="ECO:0000256" key="3">
    <source>
        <dbReference type="RuleBase" id="RU003875"/>
    </source>
</evidence>
<dbReference type="SUPFAM" id="SSF47240">
    <property type="entry name" value="Ferritin-like"/>
    <property type="match status" value="1"/>
</dbReference>
<evidence type="ECO:0000313" key="6">
    <source>
        <dbReference type="EMBL" id="TLE00236.1"/>
    </source>
</evidence>
<dbReference type="EC" id="1.16.-.-" evidence="5"/>
<dbReference type="InterPro" id="IPR023188">
    <property type="entry name" value="DPS_DNA-bd_CS"/>
</dbReference>
<dbReference type="PROSITE" id="PS00818">
    <property type="entry name" value="DPS_1"/>
    <property type="match status" value="1"/>
</dbReference>
<reference evidence="6 7" key="1">
    <citation type="journal article" date="2014" name="Genome Announc.">
        <title>Draft genome sequences of eight enterohepatic helicobacter species isolated from both laboratory and wild rodents.</title>
        <authorList>
            <person name="Sheh A."/>
            <person name="Shen Z."/>
            <person name="Fox J.G."/>
        </authorList>
    </citation>
    <scope>NUCLEOTIDE SEQUENCE [LARGE SCALE GENOMIC DNA]</scope>
    <source>
        <strain evidence="6 7">ST1</strain>
    </source>
</reference>
<dbReference type="GO" id="GO:0016722">
    <property type="term" value="F:oxidoreductase activity, acting on metal ions"/>
    <property type="evidence" value="ECO:0007669"/>
    <property type="project" value="InterPro"/>
</dbReference>
<protein>
    <submittedName>
        <fullName evidence="6">DNA starvation/stationary phase protection protein</fullName>
    </submittedName>
    <submittedName>
        <fullName evidence="5">Neutrophil-activating protein</fullName>
        <ecNumber evidence="5">1.16.-.-</ecNumber>
    </submittedName>
</protein>
<feature type="domain" description="Ferritin/DPS" evidence="4">
    <location>
        <begin position="7"/>
        <end position="145"/>
    </location>
</feature>
<dbReference type="EMBL" id="UGJE01000002">
    <property type="protein sequence ID" value="STQ85725.1"/>
    <property type="molecule type" value="Genomic_DNA"/>
</dbReference>
<dbReference type="Proteomes" id="UP000255139">
    <property type="component" value="Unassembled WGS sequence"/>
</dbReference>
<accession>A0A099U0U1</accession>
<dbReference type="PIRSF" id="PIRSF005900">
    <property type="entry name" value="Dps"/>
    <property type="match status" value="1"/>
</dbReference>
<dbReference type="GO" id="GO:0005737">
    <property type="term" value="C:cytoplasm"/>
    <property type="evidence" value="ECO:0007669"/>
    <property type="project" value="UniProtKB-SubCell"/>
</dbReference>
<dbReference type="CDD" id="cd01043">
    <property type="entry name" value="DPS"/>
    <property type="match status" value="1"/>
</dbReference>
<dbReference type="Pfam" id="PF00210">
    <property type="entry name" value="Ferritin"/>
    <property type="match status" value="1"/>
</dbReference>
<dbReference type="EMBL" id="JRPD02000009">
    <property type="protein sequence ID" value="TLE00236.1"/>
    <property type="molecule type" value="Genomic_DNA"/>
</dbReference>
<name>A0A099U0U1_9HELI</name>
<dbReference type="InterPro" id="IPR008331">
    <property type="entry name" value="Ferritin_DPS_dom"/>
</dbReference>